<comment type="caution">
    <text evidence="1">The sequence shown here is derived from an EMBL/GenBank/DDBJ whole genome shotgun (WGS) entry which is preliminary data.</text>
</comment>
<protein>
    <submittedName>
        <fullName evidence="1">Uncharacterized protein</fullName>
    </submittedName>
</protein>
<organism evidence="1 2">
    <name type="scientific">Rhizobium lentis</name>
    <dbReference type="NCBI Taxonomy" id="1138194"/>
    <lineage>
        <taxon>Bacteria</taxon>
        <taxon>Pseudomonadati</taxon>
        <taxon>Pseudomonadota</taxon>
        <taxon>Alphaproteobacteria</taxon>
        <taxon>Hyphomicrobiales</taxon>
        <taxon>Rhizobiaceae</taxon>
        <taxon>Rhizobium/Agrobacterium group</taxon>
        <taxon>Rhizobium</taxon>
    </lineage>
</organism>
<dbReference type="Proteomes" id="UP000528824">
    <property type="component" value="Unassembled WGS sequence"/>
</dbReference>
<accession>A0A7W9CY71</accession>
<dbReference type="EMBL" id="JACHBC010000019">
    <property type="protein sequence ID" value="MBB5564297.1"/>
    <property type="molecule type" value="Genomic_DNA"/>
</dbReference>
<evidence type="ECO:0000313" key="1">
    <source>
        <dbReference type="EMBL" id="MBB5564297.1"/>
    </source>
</evidence>
<dbReference type="AlphaFoldDB" id="A0A7W9CY71"/>
<evidence type="ECO:0000313" key="2">
    <source>
        <dbReference type="Proteomes" id="UP000528824"/>
    </source>
</evidence>
<reference evidence="1 2" key="1">
    <citation type="submission" date="2020-08" db="EMBL/GenBank/DDBJ databases">
        <title>Genomic Encyclopedia of Type Strains, Phase IV (KMG-V): Genome sequencing to study the core and pangenomes of soil and plant-associated prokaryotes.</title>
        <authorList>
            <person name="Whitman W."/>
        </authorList>
    </citation>
    <scope>NUCLEOTIDE SEQUENCE [LARGE SCALE GENOMIC DNA]</scope>
    <source>
        <strain evidence="1 2">SEMIA 4034</strain>
    </source>
</reference>
<gene>
    <name evidence="1" type="ORF">GGI59_006005</name>
</gene>
<sequence>MLLFAAIGVSAPASSFEAPAGHLRMRLSWDGASVTPAVMSAASANVPHAEVRSPKGVASKHSATLLSCILNGR</sequence>
<proteinExistence type="predicted"/>
<keyword evidence="2" id="KW-1185">Reference proteome</keyword>
<name>A0A7W9CY71_9HYPH</name>